<dbReference type="CDD" id="cd00609">
    <property type="entry name" value="AAT_like"/>
    <property type="match status" value="1"/>
</dbReference>
<dbReference type="GO" id="GO:0008483">
    <property type="term" value="F:transaminase activity"/>
    <property type="evidence" value="ECO:0007669"/>
    <property type="project" value="UniProtKB-KW"/>
</dbReference>
<dbReference type="SUPFAM" id="SSF53383">
    <property type="entry name" value="PLP-dependent transferases"/>
    <property type="match status" value="1"/>
</dbReference>
<accession>A0A6I3M9Z2</accession>
<dbReference type="PROSITE" id="PS00105">
    <property type="entry name" value="AA_TRANSFER_CLASS_1"/>
    <property type="match status" value="1"/>
</dbReference>
<organism evidence="8 9">
    <name type="scientific">Agromyces bracchium</name>
    <dbReference type="NCBI Taxonomy" id="88376"/>
    <lineage>
        <taxon>Bacteria</taxon>
        <taxon>Bacillati</taxon>
        <taxon>Actinomycetota</taxon>
        <taxon>Actinomycetes</taxon>
        <taxon>Micrococcales</taxon>
        <taxon>Microbacteriaceae</taxon>
        <taxon>Agromyces</taxon>
    </lineage>
</organism>
<evidence type="ECO:0000256" key="1">
    <source>
        <dbReference type="ARBA" id="ARBA00001933"/>
    </source>
</evidence>
<dbReference type="InterPro" id="IPR050596">
    <property type="entry name" value="AspAT/PAT-like"/>
</dbReference>
<evidence type="ECO:0000256" key="5">
    <source>
        <dbReference type="ARBA" id="ARBA00022898"/>
    </source>
</evidence>
<evidence type="ECO:0000256" key="4">
    <source>
        <dbReference type="ARBA" id="ARBA00022679"/>
    </source>
</evidence>
<dbReference type="PANTHER" id="PTHR46383:SF1">
    <property type="entry name" value="ASPARTATE AMINOTRANSFERASE"/>
    <property type="match status" value="1"/>
</dbReference>
<protein>
    <recommendedName>
        <fullName evidence="6">Aminotransferase</fullName>
        <ecNumber evidence="6">2.6.1.-</ecNumber>
    </recommendedName>
</protein>
<evidence type="ECO:0000256" key="3">
    <source>
        <dbReference type="ARBA" id="ARBA00022576"/>
    </source>
</evidence>
<dbReference type="AlphaFoldDB" id="A0A6I3M9Z2"/>
<keyword evidence="3 6" id="KW-0032">Aminotransferase</keyword>
<evidence type="ECO:0000256" key="2">
    <source>
        <dbReference type="ARBA" id="ARBA00007441"/>
    </source>
</evidence>
<dbReference type="Gene3D" id="3.90.1150.10">
    <property type="entry name" value="Aspartate Aminotransferase, domain 1"/>
    <property type="match status" value="1"/>
</dbReference>
<comment type="similarity">
    <text evidence="2 6">Belongs to the class-I pyridoxal-phosphate-dependent aminotransferase family.</text>
</comment>
<comment type="cofactor">
    <cofactor evidence="1 6">
        <name>pyridoxal 5'-phosphate</name>
        <dbReference type="ChEBI" id="CHEBI:597326"/>
    </cofactor>
</comment>
<keyword evidence="9" id="KW-1185">Reference proteome</keyword>
<dbReference type="OrthoDB" id="9763453at2"/>
<gene>
    <name evidence="8" type="ORF">GJ743_16760</name>
</gene>
<dbReference type="Pfam" id="PF00155">
    <property type="entry name" value="Aminotran_1_2"/>
    <property type="match status" value="1"/>
</dbReference>
<dbReference type="GO" id="GO:0030170">
    <property type="term" value="F:pyridoxal phosphate binding"/>
    <property type="evidence" value="ECO:0007669"/>
    <property type="project" value="InterPro"/>
</dbReference>
<dbReference type="EC" id="2.6.1.-" evidence="6"/>
<proteinExistence type="inferred from homology"/>
<dbReference type="InterPro" id="IPR004838">
    <property type="entry name" value="NHTrfase_class1_PyrdxlP-BS"/>
</dbReference>
<evidence type="ECO:0000313" key="9">
    <source>
        <dbReference type="Proteomes" id="UP000433071"/>
    </source>
</evidence>
<dbReference type="EMBL" id="WMLB01000040">
    <property type="protein sequence ID" value="MTH70025.1"/>
    <property type="molecule type" value="Genomic_DNA"/>
</dbReference>
<dbReference type="InterPro" id="IPR015424">
    <property type="entry name" value="PyrdxlP-dep_Trfase"/>
</dbReference>
<evidence type="ECO:0000256" key="6">
    <source>
        <dbReference type="RuleBase" id="RU000481"/>
    </source>
</evidence>
<dbReference type="RefSeq" id="WP_155053053.1">
    <property type="nucleotide sequence ID" value="NZ_BAAAIB010000008.1"/>
</dbReference>
<dbReference type="PANTHER" id="PTHR46383">
    <property type="entry name" value="ASPARTATE AMINOTRANSFERASE"/>
    <property type="match status" value="1"/>
</dbReference>
<dbReference type="Proteomes" id="UP000433071">
    <property type="component" value="Unassembled WGS sequence"/>
</dbReference>
<evidence type="ECO:0000259" key="7">
    <source>
        <dbReference type="Pfam" id="PF00155"/>
    </source>
</evidence>
<dbReference type="InterPro" id="IPR015421">
    <property type="entry name" value="PyrdxlP-dep_Trfase_major"/>
</dbReference>
<comment type="caution">
    <text evidence="8">The sequence shown here is derived from an EMBL/GenBank/DDBJ whole genome shotgun (WGS) entry which is preliminary data.</text>
</comment>
<evidence type="ECO:0000313" key="8">
    <source>
        <dbReference type="EMBL" id="MTH70025.1"/>
    </source>
</evidence>
<dbReference type="InterPro" id="IPR004839">
    <property type="entry name" value="Aminotransferase_I/II_large"/>
</dbReference>
<dbReference type="GO" id="GO:0006520">
    <property type="term" value="P:amino acid metabolic process"/>
    <property type="evidence" value="ECO:0007669"/>
    <property type="project" value="InterPro"/>
</dbReference>
<dbReference type="InterPro" id="IPR015422">
    <property type="entry name" value="PyrdxlP-dep_Trfase_small"/>
</dbReference>
<keyword evidence="4 6" id="KW-0808">Transferase</keyword>
<sequence>MPENPIFAINARVARLREQGADIVLLTAGEPSTHTADAIVRAAQDAVADPTTHHYGAAAGEPTLRRAIAASLPGDGWTESDVVVTVGAKHALHLAVRAVTSGGDEVLVIEPGWPGHAAAVRAAGAEPVAVRTRDNLSLDPADVAAAITSRTRAVILASPANPTGTVLPQQAIGDLAAIASRANLWVISDDVYSALAYSGGYAHVLDAVPQLRDRTIMVDSVSKEHAMTGWRIGWLAGPAAVVDSAREHLAATITHVPLAMQRAATAALHDHDGPSEARQLYRSRRDRLVAALDRLPGIDCPVPDGGMFAFPSVAGLLAANGWSGSTALLEHLIDAGVAVVPGEAFAAPDRLRICFAVDDATLDTAIERLTASLTELQRVSA</sequence>
<reference evidence="8 9" key="1">
    <citation type="submission" date="2019-11" db="EMBL/GenBank/DDBJ databases">
        <title>Agromyces kandeliae sp. nov., isolated from mangrove soil.</title>
        <authorList>
            <person name="Wang R."/>
        </authorList>
    </citation>
    <scope>NUCLEOTIDE SEQUENCE [LARGE SCALE GENOMIC DNA]</scope>
    <source>
        <strain evidence="8 9">JCM 11433</strain>
    </source>
</reference>
<keyword evidence="5" id="KW-0663">Pyridoxal phosphate</keyword>
<feature type="domain" description="Aminotransferase class I/classII large" evidence="7">
    <location>
        <begin position="22"/>
        <end position="369"/>
    </location>
</feature>
<name>A0A6I3M9Z2_9MICO</name>
<dbReference type="Gene3D" id="3.40.640.10">
    <property type="entry name" value="Type I PLP-dependent aspartate aminotransferase-like (Major domain)"/>
    <property type="match status" value="1"/>
</dbReference>